<comment type="caution">
    <text evidence="3">The sequence shown here is derived from an EMBL/GenBank/DDBJ whole genome shotgun (WGS) entry which is preliminary data.</text>
</comment>
<keyword evidence="1" id="KW-0472">Membrane</keyword>
<evidence type="ECO:0000313" key="4">
    <source>
        <dbReference type="Proteomes" id="UP001249851"/>
    </source>
</evidence>
<dbReference type="GO" id="GO:0005964">
    <property type="term" value="C:phosphorylase kinase complex"/>
    <property type="evidence" value="ECO:0007669"/>
    <property type="project" value="TreeGrafter"/>
</dbReference>
<keyword evidence="1" id="KW-0321">Glycogen metabolism</keyword>
<dbReference type="Pfam" id="PF00723">
    <property type="entry name" value="Glyco_hydro_15"/>
    <property type="match status" value="1"/>
</dbReference>
<gene>
    <name evidence="3" type="ORF">P5673_017775</name>
</gene>
<evidence type="ECO:0000313" key="3">
    <source>
        <dbReference type="EMBL" id="KAK2559687.1"/>
    </source>
</evidence>
<evidence type="ECO:0000256" key="1">
    <source>
        <dbReference type="RuleBase" id="RU364123"/>
    </source>
</evidence>
<keyword evidence="1" id="KW-0636">Prenylation</keyword>
<name>A0AAD9QE99_ACRCE</name>
<protein>
    <recommendedName>
        <fullName evidence="1">Phosphorylase b kinase regulatory subunit</fullName>
    </recommendedName>
</protein>
<dbReference type="AlphaFoldDB" id="A0AAD9QE99"/>
<feature type="domain" description="GH15-like" evidence="2">
    <location>
        <begin position="47"/>
        <end position="105"/>
    </location>
</feature>
<comment type="similarity">
    <text evidence="1">Belongs to the phosphorylase b kinase regulatory chain family.</text>
</comment>
<dbReference type="InterPro" id="IPR011613">
    <property type="entry name" value="GH15-like"/>
</dbReference>
<dbReference type="InterPro" id="IPR008734">
    <property type="entry name" value="PHK_A/B_su"/>
</dbReference>
<comment type="function">
    <text evidence="1">Phosphorylase b kinase catalyzes the phosphorylation of serine in certain substrates, including troponin I.</text>
</comment>
<keyword evidence="1" id="KW-0119">Carbohydrate metabolism</keyword>
<keyword evidence="1" id="KW-0449">Lipoprotein</keyword>
<dbReference type="GO" id="GO:0005977">
    <property type="term" value="P:glycogen metabolic process"/>
    <property type="evidence" value="ECO:0007669"/>
    <property type="project" value="UniProtKB-KW"/>
</dbReference>
<keyword evidence="1" id="KW-1003">Cell membrane</keyword>
<dbReference type="PANTHER" id="PTHR10749">
    <property type="entry name" value="PHOSPHORYLASE B KINASE REGULATORY SUBUNIT"/>
    <property type="match status" value="1"/>
</dbReference>
<reference evidence="3" key="1">
    <citation type="journal article" date="2023" name="G3 (Bethesda)">
        <title>Whole genome assembly and annotation of the endangered Caribbean coral Acropora cervicornis.</title>
        <authorList>
            <person name="Selwyn J.D."/>
            <person name="Vollmer S.V."/>
        </authorList>
    </citation>
    <scope>NUCLEOTIDE SEQUENCE</scope>
    <source>
        <strain evidence="3">K2</strain>
    </source>
</reference>
<evidence type="ECO:0000259" key="2">
    <source>
        <dbReference type="Pfam" id="PF00723"/>
    </source>
</evidence>
<sequence>MDEEETRKDKLDIFYCQGNLLKVIEYQSGSIGLFPLHTSGKNEESHVRDNVYCAMAVWALGLAYRHMDDSDGRAYELKQAAVKCMRGILFCYMRQADKPNDLKYVYEISRQWECSNVKLMPLVDG</sequence>
<proteinExistence type="inferred from homology"/>
<dbReference type="Proteomes" id="UP001249851">
    <property type="component" value="Unassembled WGS sequence"/>
</dbReference>
<keyword evidence="4" id="KW-1185">Reference proteome</keyword>
<organism evidence="3 4">
    <name type="scientific">Acropora cervicornis</name>
    <name type="common">Staghorn coral</name>
    <dbReference type="NCBI Taxonomy" id="6130"/>
    <lineage>
        <taxon>Eukaryota</taxon>
        <taxon>Metazoa</taxon>
        <taxon>Cnidaria</taxon>
        <taxon>Anthozoa</taxon>
        <taxon>Hexacorallia</taxon>
        <taxon>Scleractinia</taxon>
        <taxon>Astrocoeniina</taxon>
        <taxon>Acroporidae</taxon>
        <taxon>Acropora</taxon>
    </lineage>
</organism>
<dbReference type="GO" id="GO:0005886">
    <property type="term" value="C:plasma membrane"/>
    <property type="evidence" value="ECO:0007669"/>
    <property type="project" value="UniProtKB-SubCell"/>
</dbReference>
<keyword evidence="1" id="KW-0112">Calmodulin-binding</keyword>
<accession>A0AAD9QE99</accession>
<dbReference type="PANTHER" id="PTHR10749:SF8">
    <property type="entry name" value="PHOSPHORYLASE B KINASE REGULATORY SUBUNIT BETA"/>
    <property type="match status" value="1"/>
</dbReference>
<dbReference type="EMBL" id="JARQWQ010000039">
    <property type="protein sequence ID" value="KAK2559687.1"/>
    <property type="molecule type" value="Genomic_DNA"/>
</dbReference>
<comment type="pathway">
    <text evidence="1">Glycan biosynthesis; glycogen metabolism.</text>
</comment>
<dbReference type="GO" id="GO:0005516">
    <property type="term" value="F:calmodulin binding"/>
    <property type="evidence" value="ECO:0007669"/>
    <property type="project" value="UniProtKB-KW"/>
</dbReference>
<comment type="subcellular location">
    <subcellularLocation>
        <location evidence="1">Cell membrane</location>
        <topology evidence="1">Lipid-anchor</topology>
        <orientation evidence="1">Cytoplasmic side</orientation>
    </subcellularLocation>
</comment>
<reference evidence="3" key="2">
    <citation type="journal article" date="2023" name="Science">
        <title>Genomic signatures of disease resistance in endangered staghorn corals.</title>
        <authorList>
            <person name="Vollmer S.V."/>
            <person name="Selwyn J.D."/>
            <person name="Despard B.A."/>
            <person name="Roesel C.L."/>
        </authorList>
    </citation>
    <scope>NUCLEOTIDE SEQUENCE</scope>
    <source>
        <strain evidence="3">K2</strain>
    </source>
</reference>